<dbReference type="Pfam" id="PF08205">
    <property type="entry name" value="C2-set_2"/>
    <property type="match status" value="1"/>
</dbReference>
<dbReference type="OrthoDB" id="8655664at2759"/>
<dbReference type="InterPro" id="IPR013783">
    <property type="entry name" value="Ig-like_fold"/>
</dbReference>
<evidence type="ECO:0000313" key="4">
    <source>
        <dbReference type="Proteomes" id="UP000504624"/>
    </source>
</evidence>
<feature type="chain" id="PRO_5026851443" evidence="2">
    <location>
        <begin position="27"/>
        <end position="307"/>
    </location>
</feature>
<dbReference type="PANTHER" id="PTHR47224:SF1">
    <property type="entry name" value="TRANSMEMBRANE PROTEIN 25"/>
    <property type="match status" value="1"/>
</dbReference>
<dbReference type="AlphaFoldDB" id="A0A6J0GSJ5"/>
<dbReference type="PROSITE" id="PS50835">
    <property type="entry name" value="IG_LIKE"/>
    <property type="match status" value="1"/>
</dbReference>
<keyword evidence="1" id="KW-1015">Disulfide bond</keyword>
<evidence type="ECO:0000313" key="5">
    <source>
        <dbReference type="RefSeq" id="XP_017665063.1"/>
    </source>
</evidence>
<keyword evidence="2" id="KW-0732">Signal</keyword>
<gene>
    <name evidence="5" type="primary">TMEM25</name>
</gene>
<organism evidence="4 5">
    <name type="scientific">Lepidothrix coronata</name>
    <name type="common">blue-crowned manakin</name>
    <dbReference type="NCBI Taxonomy" id="321398"/>
    <lineage>
        <taxon>Eukaryota</taxon>
        <taxon>Metazoa</taxon>
        <taxon>Chordata</taxon>
        <taxon>Craniata</taxon>
        <taxon>Vertebrata</taxon>
        <taxon>Euteleostomi</taxon>
        <taxon>Archelosauria</taxon>
        <taxon>Archosauria</taxon>
        <taxon>Dinosauria</taxon>
        <taxon>Saurischia</taxon>
        <taxon>Theropoda</taxon>
        <taxon>Coelurosauria</taxon>
        <taxon>Aves</taxon>
        <taxon>Neognathae</taxon>
        <taxon>Neoaves</taxon>
        <taxon>Telluraves</taxon>
        <taxon>Australaves</taxon>
        <taxon>Passeriformes</taxon>
        <taxon>Pipridae</taxon>
        <taxon>Lepidothrix</taxon>
    </lineage>
</organism>
<dbReference type="RefSeq" id="XP_017665063.1">
    <property type="nucleotide sequence ID" value="XM_017809574.1"/>
</dbReference>
<proteinExistence type="predicted"/>
<feature type="domain" description="Ig-like" evidence="3">
    <location>
        <begin position="33"/>
        <end position="117"/>
    </location>
</feature>
<name>A0A6J0GSJ5_9PASS</name>
<reference evidence="5" key="1">
    <citation type="submission" date="2025-08" db="UniProtKB">
        <authorList>
            <consortium name="RefSeq"/>
        </authorList>
    </citation>
    <scope>IDENTIFICATION</scope>
</reference>
<dbReference type="PANTHER" id="PTHR47224">
    <property type="entry name" value="TRANSMEMBRANE PROTEIN 25"/>
    <property type="match status" value="1"/>
</dbReference>
<accession>A0A6J0GSJ5</accession>
<dbReference type="Gene3D" id="2.60.40.10">
    <property type="entry name" value="Immunoglobulins"/>
    <property type="match status" value="2"/>
</dbReference>
<keyword evidence="5" id="KW-0812">Transmembrane</keyword>
<dbReference type="InterPro" id="IPR042864">
    <property type="entry name" value="TMEM25"/>
</dbReference>
<protein>
    <submittedName>
        <fullName evidence="5">Transmembrane protein 25 isoform X4</fullName>
    </submittedName>
</protein>
<dbReference type="GeneID" id="108494746"/>
<evidence type="ECO:0000256" key="1">
    <source>
        <dbReference type="ARBA" id="ARBA00023157"/>
    </source>
</evidence>
<dbReference type="GO" id="GO:0090394">
    <property type="term" value="P:negative regulation of excitatory postsynaptic potential"/>
    <property type="evidence" value="ECO:0007669"/>
    <property type="project" value="TreeGrafter"/>
</dbReference>
<dbReference type="SUPFAM" id="SSF48726">
    <property type="entry name" value="Immunoglobulin"/>
    <property type="match status" value="1"/>
</dbReference>
<dbReference type="InterPro" id="IPR007110">
    <property type="entry name" value="Ig-like_dom"/>
</dbReference>
<dbReference type="CTD" id="84866"/>
<dbReference type="InterPro" id="IPR013162">
    <property type="entry name" value="CD80_C2-set"/>
</dbReference>
<keyword evidence="4" id="KW-1185">Reference proteome</keyword>
<keyword evidence="5" id="KW-0472">Membrane</keyword>
<feature type="signal peptide" evidence="2">
    <location>
        <begin position="1"/>
        <end position="26"/>
    </location>
</feature>
<sequence>MGCPKGWPGSALVPLLLLGLPALSSAGLGELGPTIDGQPWTVCTLQEGESRAFTCRVPQPVPGATLAWYLNGQRQEANLSAAGTASTLTLTARRSDHQLNCSLTDPASGETYNASVLLNVQYKPEILRAGAHYQEVEGSGLLLVLFVLVQANPPASITWVDQDGHVMANASEFLLLGATHYPGLANHSLHIHLSSVAGNFSVSAANSVGITTASLLPTVAPSTHSPRAHACPAKPGPCRPTCTSVTSHRRMELPPRMWELVPGEKIVPCQGWRITLSSTRLVRRCRWARGPAQYQWDTELRGCPKRQ</sequence>
<evidence type="ECO:0000256" key="2">
    <source>
        <dbReference type="SAM" id="SignalP"/>
    </source>
</evidence>
<evidence type="ECO:0000259" key="3">
    <source>
        <dbReference type="PROSITE" id="PS50835"/>
    </source>
</evidence>
<dbReference type="InterPro" id="IPR036179">
    <property type="entry name" value="Ig-like_dom_sf"/>
</dbReference>
<dbReference type="Proteomes" id="UP000504624">
    <property type="component" value="Unplaced"/>
</dbReference>